<comment type="caution">
    <text evidence="8">The sequence shown here is derived from an EMBL/GenBank/DDBJ whole genome shotgun (WGS) entry which is preliminary data.</text>
</comment>
<comment type="similarity">
    <text evidence="1 5">Belongs to the peptidase A1 family.</text>
</comment>
<dbReference type="PANTHER" id="PTHR47966">
    <property type="entry name" value="BETA-SITE APP-CLEAVING ENZYME, ISOFORM A-RELATED"/>
    <property type="match status" value="1"/>
</dbReference>
<dbReference type="InterPro" id="IPR021109">
    <property type="entry name" value="Peptidase_aspartic_dom_sf"/>
</dbReference>
<evidence type="ECO:0000256" key="4">
    <source>
        <dbReference type="ARBA" id="ARBA00022801"/>
    </source>
</evidence>
<dbReference type="InterPro" id="IPR033121">
    <property type="entry name" value="PEPTIDASE_A1"/>
</dbReference>
<keyword evidence="9" id="KW-1185">Reference proteome</keyword>
<gene>
    <name evidence="8" type="ORF">PCOR1329_LOCUS23192</name>
</gene>
<evidence type="ECO:0000313" key="9">
    <source>
        <dbReference type="Proteomes" id="UP001189429"/>
    </source>
</evidence>
<dbReference type="SUPFAM" id="SSF50630">
    <property type="entry name" value="Acid proteases"/>
    <property type="match status" value="1"/>
</dbReference>
<keyword evidence="2 5" id="KW-0645">Protease</keyword>
<evidence type="ECO:0000256" key="1">
    <source>
        <dbReference type="ARBA" id="ARBA00007447"/>
    </source>
</evidence>
<keyword evidence="4 5" id="KW-0378">Hydrolase</keyword>
<proteinExistence type="inferred from homology"/>
<evidence type="ECO:0000256" key="5">
    <source>
        <dbReference type="RuleBase" id="RU000454"/>
    </source>
</evidence>
<dbReference type="PRINTS" id="PR00792">
    <property type="entry name" value="PEPSIN"/>
</dbReference>
<dbReference type="Proteomes" id="UP001189429">
    <property type="component" value="Unassembled WGS sequence"/>
</dbReference>
<dbReference type="PROSITE" id="PS51767">
    <property type="entry name" value="PEPTIDASE_A1"/>
    <property type="match status" value="1"/>
</dbReference>
<dbReference type="InterPro" id="IPR001969">
    <property type="entry name" value="Aspartic_peptidase_AS"/>
</dbReference>
<feature type="region of interest" description="Disordered" evidence="6">
    <location>
        <begin position="230"/>
        <end position="250"/>
    </location>
</feature>
<dbReference type="PANTHER" id="PTHR47966:SF51">
    <property type="entry name" value="BETA-SITE APP-CLEAVING ENZYME, ISOFORM A-RELATED"/>
    <property type="match status" value="1"/>
</dbReference>
<evidence type="ECO:0000256" key="2">
    <source>
        <dbReference type="ARBA" id="ARBA00022670"/>
    </source>
</evidence>
<organism evidence="8 9">
    <name type="scientific">Prorocentrum cordatum</name>
    <dbReference type="NCBI Taxonomy" id="2364126"/>
    <lineage>
        <taxon>Eukaryota</taxon>
        <taxon>Sar</taxon>
        <taxon>Alveolata</taxon>
        <taxon>Dinophyceae</taxon>
        <taxon>Prorocentrales</taxon>
        <taxon>Prorocentraceae</taxon>
        <taxon>Prorocentrum</taxon>
    </lineage>
</organism>
<evidence type="ECO:0000256" key="3">
    <source>
        <dbReference type="ARBA" id="ARBA00022750"/>
    </source>
</evidence>
<reference evidence="8" key="1">
    <citation type="submission" date="2023-10" db="EMBL/GenBank/DDBJ databases">
        <authorList>
            <person name="Chen Y."/>
            <person name="Shah S."/>
            <person name="Dougan E. K."/>
            <person name="Thang M."/>
            <person name="Chan C."/>
        </authorList>
    </citation>
    <scope>NUCLEOTIDE SEQUENCE [LARGE SCALE GENOMIC DNA]</scope>
</reference>
<dbReference type="Pfam" id="PF00026">
    <property type="entry name" value="Asp"/>
    <property type="match status" value="1"/>
</dbReference>
<accession>A0ABN9RUJ1</accession>
<keyword evidence="3 5" id="KW-0064">Aspartyl protease</keyword>
<dbReference type="PROSITE" id="PS00141">
    <property type="entry name" value="ASP_PROTEASE"/>
    <property type="match status" value="1"/>
</dbReference>
<feature type="domain" description="Peptidase A1" evidence="7">
    <location>
        <begin position="1"/>
        <end position="214"/>
    </location>
</feature>
<dbReference type="EMBL" id="CAUYUJ010007825">
    <property type="protein sequence ID" value="CAK0822087.1"/>
    <property type="molecule type" value="Genomic_DNA"/>
</dbReference>
<name>A0ABN9RUJ1_9DINO</name>
<evidence type="ECO:0000259" key="7">
    <source>
        <dbReference type="PROSITE" id="PS51767"/>
    </source>
</evidence>
<dbReference type="Gene3D" id="2.40.70.10">
    <property type="entry name" value="Acid Proteases"/>
    <property type="match status" value="1"/>
</dbReference>
<sequence>MGNDSAVMEPGNPGNEMSFAVLFKKLGVENYSICLGTGPQADGYLTWNDPHIQEYPELFARLEVPVESGYWMVTLTDFRLGNQMIACESGCGAVLDSGTSLIAAPFEPFSELSSRADDLITDCSDITGLPDLHFKLDGVPFSLPPDSYIGKVHGKTSKDISAHFRKSGNENRSCQAALMHVSMDSAMGARILGMPFFRKYYSVFSQPTAKSGAAVYTTLASEECLPAAEQDAAAAGRPPRAGERRPGAARQETIDASALHVPMWATAYSAEAYGRPGQNLLSKGRGLSRSAGRKVVRGVPSRLRHDAEEGGAHALLVEQ</sequence>
<evidence type="ECO:0000256" key="6">
    <source>
        <dbReference type="SAM" id="MobiDB-lite"/>
    </source>
</evidence>
<dbReference type="InterPro" id="IPR001461">
    <property type="entry name" value="Aspartic_peptidase_A1"/>
</dbReference>
<evidence type="ECO:0000313" key="8">
    <source>
        <dbReference type="EMBL" id="CAK0822087.1"/>
    </source>
</evidence>
<protein>
    <recommendedName>
        <fullName evidence="7">Peptidase A1 domain-containing protein</fullName>
    </recommendedName>
</protein>